<evidence type="ECO:0000313" key="1">
    <source>
        <dbReference type="EMBL" id="KKN03654.1"/>
    </source>
</evidence>
<dbReference type="AlphaFoldDB" id="A0A0F9MCY5"/>
<name>A0A0F9MCY5_9ZZZZ</name>
<accession>A0A0F9MCY5</accession>
<organism evidence="1">
    <name type="scientific">marine sediment metagenome</name>
    <dbReference type="NCBI Taxonomy" id="412755"/>
    <lineage>
        <taxon>unclassified sequences</taxon>
        <taxon>metagenomes</taxon>
        <taxon>ecological metagenomes</taxon>
    </lineage>
</organism>
<sequence>MTAAADILTRAQLNPEITTNDAAWVTDLVARVMRTLVLACGLPRWPELSVGYSKSRAGATEDISGVSTNAFLLEVNGDGPYLIEPTLANCGTGSNTASEVQTTIRAVGSDGFDEVIVAFAATQYTVSSGRYGELSMVNVTFNETEKHVAQSMQLSPAYGGTELRGMAYDQDLEDAAVVLVEALYQGMGIENCRSGSIPGGMSFAQWDVPPFVKHVIANRTRLF</sequence>
<proteinExistence type="predicted"/>
<gene>
    <name evidence="1" type="ORF">LCGC14_1105580</name>
</gene>
<comment type="caution">
    <text evidence="1">The sequence shown here is derived from an EMBL/GenBank/DDBJ whole genome shotgun (WGS) entry which is preliminary data.</text>
</comment>
<protein>
    <submittedName>
        <fullName evidence="1">Uncharacterized protein</fullName>
    </submittedName>
</protein>
<reference evidence="1" key="1">
    <citation type="journal article" date="2015" name="Nature">
        <title>Complex archaea that bridge the gap between prokaryotes and eukaryotes.</title>
        <authorList>
            <person name="Spang A."/>
            <person name="Saw J.H."/>
            <person name="Jorgensen S.L."/>
            <person name="Zaremba-Niedzwiedzka K."/>
            <person name="Martijn J."/>
            <person name="Lind A.E."/>
            <person name="van Eijk R."/>
            <person name="Schleper C."/>
            <person name="Guy L."/>
            <person name="Ettema T.J."/>
        </authorList>
    </citation>
    <scope>NUCLEOTIDE SEQUENCE</scope>
</reference>
<dbReference type="EMBL" id="LAZR01005013">
    <property type="protein sequence ID" value="KKN03654.1"/>
    <property type="molecule type" value="Genomic_DNA"/>
</dbReference>